<evidence type="ECO:0000313" key="3">
    <source>
        <dbReference type="Proteomes" id="UP000664169"/>
    </source>
</evidence>
<keyword evidence="3" id="KW-1185">Reference proteome</keyword>
<name>A0A8H3IQ70_9LECA</name>
<dbReference type="Proteomes" id="UP000664169">
    <property type="component" value="Unassembled WGS sequence"/>
</dbReference>
<organism evidence="2 3">
    <name type="scientific">Gomphillus americanus</name>
    <dbReference type="NCBI Taxonomy" id="1940652"/>
    <lineage>
        <taxon>Eukaryota</taxon>
        <taxon>Fungi</taxon>
        <taxon>Dikarya</taxon>
        <taxon>Ascomycota</taxon>
        <taxon>Pezizomycotina</taxon>
        <taxon>Lecanoromycetes</taxon>
        <taxon>OSLEUM clade</taxon>
        <taxon>Ostropomycetidae</taxon>
        <taxon>Ostropales</taxon>
        <taxon>Graphidaceae</taxon>
        <taxon>Gomphilloideae</taxon>
        <taxon>Gomphillus</taxon>
    </lineage>
</organism>
<evidence type="ECO:0000313" key="2">
    <source>
        <dbReference type="EMBL" id="CAF9927383.1"/>
    </source>
</evidence>
<dbReference type="EMBL" id="CAJPDQ010000027">
    <property type="protein sequence ID" value="CAF9927383.1"/>
    <property type="molecule type" value="Genomic_DNA"/>
</dbReference>
<dbReference type="AlphaFoldDB" id="A0A8H3IQ70"/>
<accession>A0A8H3IQ70</accession>
<comment type="caution">
    <text evidence="2">The sequence shown here is derived from an EMBL/GenBank/DDBJ whole genome shotgun (WGS) entry which is preliminary data.</text>
</comment>
<feature type="compositionally biased region" description="Acidic residues" evidence="1">
    <location>
        <begin position="88"/>
        <end position="106"/>
    </location>
</feature>
<proteinExistence type="predicted"/>
<protein>
    <submittedName>
        <fullName evidence="2">Uncharacterized protein</fullName>
    </submittedName>
</protein>
<sequence length="106" mass="12201">MIKTVRDYVAIHKNMGPLPGIPHQAYYVSLTFFLIADEKVPVYIQALVHELEQRKNTRWIQAPDAIQIENEVEVTLEDDSVGYVTDYDLSDSDGSNDEDVEWDDEE</sequence>
<reference evidence="2" key="1">
    <citation type="submission" date="2021-03" db="EMBL/GenBank/DDBJ databases">
        <authorList>
            <person name="Tagirdzhanova G."/>
        </authorList>
    </citation>
    <scope>NUCLEOTIDE SEQUENCE</scope>
</reference>
<evidence type="ECO:0000256" key="1">
    <source>
        <dbReference type="SAM" id="MobiDB-lite"/>
    </source>
</evidence>
<gene>
    <name evidence="2" type="ORF">GOMPHAMPRED_004380</name>
</gene>
<feature type="region of interest" description="Disordered" evidence="1">
    <location>
        <begin position="84"/>
        <end position="106"/>
    </location>
</feature>